<dbReference type="GO" id="GO:0120159">
    <property type="term" value="F:rRNA pseudouridine synthase activity"/>
    <property type="evidence" value="ECO:0007669"/>
    <property type="project" value="UniProtKB-ARBA"/>
</dbReference>
<dbReference type="Proteomes" id="UP000824074">
    <property type="component" value="Unassembled WGS sequence"/>
</dbReference>
<evidence type="ECO:0000256" key="7">
    <source>
        <dbReference type="RuleBase" id="RU362028"/>
    </source>
</evidence>
<keyword evidence="3 6" id="KW-0694">RNA-binding</keyword>
<dbReference type="EMBL" id="DVMT01000021">
    <property type="protein sequence ID" value="HIU40087.1"/>
    <property type="molecule type" value="Genomic_DNA"/>
</dbReference>
<dbReference type="InterPro" id="IPR020103">
    <property type="entry name" value="PsdUridine_synth_cat_dom_sf"/>
</dbReference>
<dbReference type="PROSITE" id="PS01129">
    <property type="entry name" value="PSI_RLU"/>
    <property type="match status" value="1"/>
</dbReference>
<dbReference type="NCBIfam" id="TIGR00005">
    <property type="entry name" value="rluA_subfam"/>
    <property type="match status" value="1"/>
</dbReference>
<dbReference type="Pfam" id="PF00849">
    <property type="entry name" value="PseudoU_synth_2"/>
    <property type="match status" value="1"/>
</dbReference>
<evidence type="ECO:0000259" key="8">
    <source>
        <dbReference type="SMART" id="SM00363"/>
    </source>
</evidence>
<dbReference type="InterPro" id="IPR002942">
    <property type="entry name" value="S4_RNA-bd"/>
</dbReference>
<dbReference type="InterPro" id="IPR006225">
    <property type="entry name" value="PsdUridine_synth_RluC/D"/>
</dbReference>
<dbReference type="AlphaFoldDB" id="A0A9D1IPZ6"/>
<feature type="domain" description="RNA-binding S4" evidence="8">
    <location>
        <begin position="12"/>
        <end position="75"/>
    </location>
</feature>
<evidence type="ECO:0000256" key="6">
    <source>
        <dbReference type="PROSITE-ProRule" id="PRU00182"/>
    </source>
</evidence>
<dbReference type="PANTHER" id="PTHR21600:SF44">
    <property type="entry name" value="RIBOSOMAL LARGE SUBUNIT PSEUDOURIDINE SYNTHASE D"/>
    <property type="match status" value="1"/>
</dbReference>
<dbReference type="FunFam" id="3.30.2350.10:FF:000006">
    <property type="entry name" value="Pseudouridine synthase"/>
    <property type="match status" value="1"/>
</dbReference>
<dbReference type="SUPFAM" id="SSF55120">
    <property type="entry name" value="Pseudouridine synthase"/>
    <property type="match status" value="1"/>
</dbReference>
<evidence type="ECO:0000256" key="3">
    <source>
        <dbReference type="ARBA" id="ARBA00022884"/>
    </source>
</evidence>
<dbReference type="CDD" id="cd02869">
    <property type="entry name" value="PseudoU_synth_RluA_like"/>
    <property type="match status" value="1"/>
</dbReference>
<reference evidence="9" key="1">
    <citation type="submission" date="2020-10" db="EMBL/GenBank/DDBJ databases">
        <authorList>
            <person name="Gilroy R."/>
        </authorList>
    </citation>
    <scope>NUCLEOTIDE SEQUENCE</scope>
    <source>
        <strain evidence="9">CHK193-30670</strain>
    </source>
</reference>
<dbReference type="Pfam" id="PF01479">
    <property type="entry name" value="S4"/>
    <property type="match status" value="1"/>
</dbReference>
<reference evidence="9" key="2">
    <citation type="journal article" date="2021" name="PeerJ">
        <title>Extensive microbial diversity within the chicken gut microbiome revealed by metagenomics and culture.</title>
        <authorList>
            <person name="Gilroy R."/>
            <person name="Ravi A."/>
            <person name="Getino M."/>
            <person name="Pursley I."/>
            <person name="Horton D.L."/>
            <person name="Alikhan N.F."/>
            <person name="Baker D."/>
            <person name="Gharbi K."/>
            <person name="Hall N."/>
            <person name="Watson M."/>
            <person name="Adriaenssens E.M."/>
            <person name="Foster-Nyarko E."/>
            <person name="Jarju S."/>
            <person name="Secka A."/>
            <person name="Antonio M."/>
            <person name="Oren A."/>
            <person name="Chaudhuri R.R."/>
            <person name="La Ragione R."/>
            <person name="Hildebrand F."/>
            <person name="Pallen M.J."/>
        </authorList>
    </citation>
    <scope>NUCLEOTIDE SEQUENCE</scope>
    <source>
        <strain evidence="9">CHK193-30670</strain>
    </source>
</reference>
<comment type="similarity">
    <text evidence="2 7">Belongs to the pseudouridine synthase RluA family.</text>
</comment>
<dbReference type="GO" id="GO:0000455">
    <property type="term" value="P:enzyme-directed rRNA pseudouridine synthesis"/>
    <property type="evidence" value="ECO:0007669"/>
    <property type="project" value="TreeGrafter"/>
</dbReference>
<dbReference type="CDD" id="cd00165">
    <property type="entry name" value="S4"/>
    <property type="match status" value="1"/>
</dbReference>
<feature type="active site" evidence="5">
    <location>
        <position position="134"/>
    </location>
</feature>
<keyword evidence="4 7" id="KW-0413">Isomerase</keyword>
<organism evidence="9 10">
    <name type="scientific">Candidatus Aphodocola excrementigallinarum</name>
    <dbReference type="NCBI Taxonomy" id="2840670"/>
    <lineage>
        <taxon>Bacteria</taxon>
        <taxon>Bacillati</taxon>
        <taxon>Bacillota</taxon>
        <taxon>Bacilli</taxon>
        <taxon>Candidatus Aphodocola</taxon>
    </lineage>
</organism>
<dbReference type="EC" id="5.4.99.-" evidence="7"/>
<evidence type="ECO:0000256" key="1">
    <source>
        <dbReference type="ARBA" id="ARBA00000073"/>
    </source>
</evidence>
<dbReference type="SMART" id="SM00363">
    <property type="entry name" value="S4"/>
    <property type="match status" value="1"/>
</dbReference>
<dbReference type="InterPro" id="IPR006145">
    <property type="entry name" value="PsdUridine_synth_RsuA/RluA"/>
</dbReference>
<dbReference type="PROSITE" id="PS50889">
    <property type="entry name" value="S4"/>
    <property type="match status" value="1"/>
</dbReference>
<evidence type="ECO:0000313" key="9">
    <source>
        <dbReference type="EMBL" id="HIU40087.1"/>
    </source>
</evidence>
<evidence type="ECO:0000256" key="4">
    <source>
        <dbReference type="ARBA" id="ARBA00023235"/>
    </source>
</evidence>
<accession>A0A9D1IPZ6</accession>
<evidence type="ECO:0000256" key="5">
    <source>
        <dbReference type="PIRSR" id="PIRSR606225-1"/>
    </source>
</evidence>
<dbReference type="Gene3D" id="3.10.290.10">
    <property type="entry name" value="RNA-binding S4 domain"/>
    <property type="match status" value="1"/>
</dbReference>
<dbReference type="InterPro" id="IPR036986">
    <property type="entry name" value="S4_RNA-bd_sf"/>
</dbReference>
<evidence type="ECO:0000256" key="2">
    <source>
        <dbReference type="ARBA" id="ARBA00010876"/>
    </source>
</evidence>
<dbReference type="InterPro" id="IPR050188">
    <property type="entry name" value="RluA_PseudoU_synthase"/>
</dbReference>
<dbReference type="GO" id="GO:0003723">
    <property type="term" value="F:RNA binding"/>
    <property type="evidence" value="ECO:0007669"/>
    <property type="project" value="UniProtKB-KW"/>
</dbReference>
<sequence>MKYKIEDERNLIRIDKYLIDKLDASRSNVQDMIKQKLVLVNNKEVKKNYVLKMNDEVEVLGNLKKETNVLPEKMDLDIIYEDDDVIVINKPSGMVVHPANGHYSGTLVNGLLAHTNSLSGVNGSVRPGIVHRIDKDTSGLLVVAKNDKAHDSLANQLKDKTLSRIYIALVYGVINHDTGEIDAPISRDDNDRKKMAIKEDGKDAITYFKVLERYKNASLIECKLETGRTHQIRVHMKYINHPIVNDPVYSGRKLIDKDFGQMLHAKEISFIHPRTNKKMTFSCDVPERFKEIVDMFKNE</sequence>
<dbReference type="InterPro" id="IPR006224">
    <property type="entry name" value="PsdUridine_synth_RluA-like_CS"/>
</dbReference>
<comment type="catalytic activity">
    <reaction evidence="1 7">
        <text>a uridine in RNA = a pseudouridine in RNA</text>
        <dbReference type="Rhea" id="RHEA:48348"/>
        <dbReference type="Rhea" id="RHEA-COMP:12068"/>
        <dbReference type="Rhea" id="RHEA-COMP:12069"/>
        <dbReference type="ChEBI" id="CHEBI:65314"/>
        <dbReference type="ChEBI" id="CHEBI:65315"/>
    </reaction>
</comment>
<name>A0A9D1IPZ6_9FIRM</name>
<dbReference type="SUPFAM" id="SSF55174">
    <property type="entry name" value="Alpha-L RNA-binding motif"/>
    <property type="match status" value="1"/>
</dbReference>
<evidence type="ECO:0000313" key="10">
    <source>
        <dbReference type="Proteomes" id="UP000824074"/>
    </source>
</evidence>
<dbReference type="PANTHER" id="PTHR21600">
    <property type="entry name" value="MITOCHONDRIAL RNA PSEUDOURIDINE SYNTHASE"/>
    <property type="match status" value="1"/>
</dbReference>
<proteinExistence type="inferred from homology"/>
<gene>
    <name evidence="9" type="ORF">IAB68_02150</name>
</gene>
<dbReference type="Gene3D" id="3.30.2350.10">
    <property type="entry name" value="Pseudouridine synthase"/>
    <property type="match status" value="1"/>
</dbReference>
<protein>
    <recommendedName>
        <fullName evidence="7">Pseudouridine synthase</fullName>
        <ecNumber evidence="7">5.4.99.-</ecNumber>
    </recommendedName>
</protein>
<comment type="function">
    <text evidence="7">Responsible for synthesis of pseudouridine from uracil.</text>
</comment>
<comment type="caution">
    <text evidence="9">The sequence shown here is derived from an EMBL/GenBank/DDBJ whole genome shotgun (WGS) entry which is preliminary data.</text>
</comment>